<name>X1KEW0_9ZZZZ</name>
<organism evidence="2">
    <name type="scientific">marine sediment metagenome</name>
    <dbReference type="NCBI Taxonomy" id="412755"/>
    <lineage>
        <taxon>unclassified sequences</taxon>
        <taxon>metagenomes</taxon>
        <taxon>ecological metagenomes</taxon>
    </lineage>
</organism>
<feature type="non-terminal residue" evidence="2">
    <location>
        <position position="1"/>
    </location>
</feature>
<proteinExistence type="predicted"/>
<evidence type="ECO:0000256" key="1">
    <source>
        <dbReference type="SAM" id="MobiDB-lite"/>
    </source>
</evidence>
<evidence type="ECO:0000313" key="2">
    <source>
        <dbReference type="EMBL" id="GAH88699.1"/>
    </source>
</evidence>
<gene>
    <name evidence="2" type="ORF">S03H2_56607</name>
</gene>
<sequence length="29" mass="3473">STQNDHPRNASKPFDKERDGLLWEKVQEF</sequence>
<protein>
    <submittedName>
        <fullName evidence="2">Uncharacterized protein</fullName>
    </submittedName>
</protein>
<feature type="region of interest" description="Disordered" evidence="1">
    <location>
        <begin position="1"/>
        <end position="21"/>
    </location>
</feature>
<dbReference type="AlphaFoldDB" id="X1KEW0"/>
<reference evidence="2" key="1">
    <citation type="journal article" date="2014" name="Front. Microbiol.">
        <title>High frequency of phylogenetically diverse reductive dehalogenase-homologous genes in deep subseafloor sedimentary metagenomes.</title>
        <authorList>
            <person name="Kawai M."/>
            <person name="Futagami T."/>
            <person name="Toyoda A."/>
            <person name="Takaki Y."/>
            <person name="Nishi S."/>
            <person name="Hori S."/>
            <person name="Arai W."/>
            <person name="Tsubouchi T."/>
            <person name="Morono Y."/>
            <person name="Uchiyama I."/>
            <person name="Ito T."/>
            <person name="Fujiyama A."/>
            <person name="Inagaki F."/>
            <person name="Takami H."/>
        </authorList>
    </citation>
    <scope>NUCLEOTIDE SEQUENCE</scope>
    <source>
        <strain evidence="2">Expedition CK06-06</strain>
    </source>
</reference>
<dbReference type="EMBL" id="BARU01036228">
    <property type="protein sequence ID" value="GAH88699.1"/>
    <property type="molecule type" value="Genomic_DNA"/>
</dbReference>
<comment type="caution">
    <text evidence="2">The sequence shown here is derived from an EMBL/GenBank/DDBJ whole genome shotgun (WGS) entry which is preliminary data.</text>
</comment>
<accession>X1KEW0</accession>